<feature type="region of interest" description="Disordered" evidence="2">
    <location>
        <begin position="571"/>
        <end position="592"/>
    </location>
</feature>
<evidence type="ECO:0000313" key="3">
    <source>
        <dbReference type="EMBL" id="CAF2905105.1"/>
    </source>
</evidence>
<organism evidence="3 4">
    <name type="scientific">Lepeophtheirus salmonis</name>
    <name type="common">Salmon louse</name>
    <name type="synonym">Caligus salmonis</name>
    <dbReference type="NCBI Taxonomy" id="72036"/>
    <lineage>
        <taxon>Eukaryota</taxon>
        <taxon>Metazoa</taxon>
        <taxon>Ecdysozoa</taxon>
        <taxon>Arthropoda</taxon>
        <taxon>Crustacea</taxon>
        <taxon>Multicrustacea</taxon>
        <taxon>Hexanauplia</taxon>
        <taxon>Copepoda</taxon>
        <taxon>Siphonostomatoida</taxon>
        <taxon>Caligidae</taxon>
        <taxon>Lepeophtheirus</taxon>
    </lineage>
</organism>
<proteinExistence type="predicted"/>
<feature type="compositionally biased region" description="Basic and acidic residues" evidence="2">
    <location>
        <begin position="423"/>
        <end position="448"/>
    </location>
</feature>
<evidence type="ECO:0000256" key="1">
    <source>
        <dbReference type="SAM" id="Coils"/>
    </source>
</evidence>
<evidence type="ECO:0000256" key="2">
    <source>
        <dbReference type="SAM" id="MobiDB-lite"/>
    </source>
</evidence>
<sequence>MSVIQSCHDTKDILDLFKPQSLFLKPISRLNVSVQLPQLKKSGAKISNWEVMEKVKEMAKPFIFSVFKVAKSSLEFIRFEAEIDNFGSMDQVLKNLDMKTINRQDWDSFFRDNKNMNEMKAGERPDTLHIQNLPTKWFKNAHDRSGMTRDKPSELVVKKVFSTFGDIRGIDIPMLDLYRDQMKESISGIKTFSFGQDLVFDAFIQYKEYIGFVKAMNSLKGMKLLYKDRYEERSWVSNIKVDFDKTKHMAESTIKKRLQVRKKLIEDELEKEDTERRKKELEELKKAQELRELEESKKEKERHMSLQKQLKLKRQMEREERRRRIKIFGKTKSDDEKIAEEERKLLIAQRKLESIRILDELLERVKTVKSQSDNVKNLENDLLRTAREAKNKVTRSSSQGFEDYKDRDEKFLRDKLVNRLKKKEENKLKEQTSKLDEPKESSKNNIEKGEDESEEEGEEEDEEEEELRLTSSTEDEDGKEDIDDEGDRKKRKKGKKKGKRNVRIEKKRSRSREKTRKEIIQKLPSNDEGYPDYRAVDRMRERENRRLALKNQKQEEEKAKEELYDKMMHPHLYGGDIPLPSKSAGTSRKLRRGEHYEQIQKEHLENEIRIRERREKAKQRMAESRQWREEDERRNIKPTFISLSWEAIPSKSESKWRVPRLSQLVNKKINILEAITYVMYNRI</sequence>
<reference evidence="3" key="1">
    <citation type="submission" date="2021-02" db="EMBL/GenBank/DDBJ databases">
        <authorList>
            <person name="Bekaert M."/>
        </authorList>
    </citation>
    <scope>NUCLEOTIDE SEQUENCE</scope>
    <source>
        <strain evidence="3">IoA-00</strain>
    </source>
</reference>
<feature type="compositionally biased region" description="Basic and acidic residues" evidence="2">
    <location>
        <begin position="294"/>
        <end position="304"/>
    </location>
</feature>
<dbReference type="AlphaFoldDB" id="A0A7R8CUZ5"/>
<protein>
    <submittedName>
        <fullName evidence="3">SFRS17</fullName>
    </submittedName>
</protein>
<feature type="compositionally biased region" description="Basic and acidic residues" evidence="2">
    <location>
        <begin position="534"/>
        <end position="557"/>
    </location>
</feature>
<dbReference type="PANTHER" id="PTHR12484:SF4">
    <property type="entry name" value="A-KINASE ANCHOR PROTEIN 17A"/>
    <property type="match status" value="1"/>
</dbReference>
<accession>A0A7R8CUZ5</accession>
<dbReference type="InterPro" id="IPR056852">
    <property type="entry name" value="AK17A/B"/>
</dbReference>
<evidence type="ECO:0000313" key="4">
    <source>
        <dbReference type="Proteomes" id="UP000675881"/>
    </source>
</evidence>
<feature type="compositionally biased region" description="Acidic residues" evidence="2">
    <location>
        <begin position="473"/>
        <end position="485"/>
    </location>
</feature>
<feature type="compositionally biased region" description="Acidic residues" evidence="2">
    <location>
        <begin position="449"/>
        <end position="466"/>
    </location>
</feature>
<dbReference type="CDD" id="cd12264">
    <property type="entry name" value="RRM_AKAP17A"/>
    <property type="match status" value="1"/>
</dbReference>
<dbReference type="OrthoDB" id="1918237at2759"/>
<dbReference type="Proteomes" id="UP000675881">
    <property type="component" value="Chromosome 3"/>
</dbReference>
<dbReference type="PANTHER" id="PTHR12484">
    <property type="entry name" value="B-LYMPHOCYTE ANTIGEN-RELATED"/>
    <property type="match status" value="1"/>
</dbReference>
<keyword evidence="4" id="KW-1185">Reference proteome</keyword>
<feature type="coiled-coil region" evidence="1">
    <location>
        <begin position="338"/>
        <end position="388"/>
    </location>
</feature>
<feature type="region of interest" description="Disordered" evidence="2">
    <location>
        <begin position="423"/>
        <end position="557"/>
    </location>
</feature>
<name>A0A7R8CUZ5_LEPSM</name>
<dbReference type="EMBL" id="HG994582">
    <property type="protein sequence ID" value="CAF2905105.1"/>
    <property type="molecule type" value="Genomic_DNA"/>
</dbReference>
<gene>
    <name evidence="3" type="ORF">LSAA_7410</name>
</gene>
<keyword evidence="1" id="KW-0175">Coiled coil</keyword>
<feature type="compositionally biased region" description="Basic residues" evidence="2">
    <location>
        <begin position="489"/>
        <end position="514"/>
    </location>
</feature>
<feature type="region of interest" description="Disordered" evidence="2">
    <location>
        <begin position="294"/>
        <end position="317"/>
    </location>
</feature>
<dbReference type="Pfam" id="PF25015">
    <property type="entry name" value="RBD_AKAP-17A"/>
    <property type="match status" value="1"/>
</dbReference>